<comment type="caution">
    <text evidence="7">The sequence shown here is derived from an EMBL/GenBank/DDBJ whole genome shotgun (WGS) entry which is preliminary data.</text>
</comment>
<dbReference type="PANTHER" id="PTHR33545">
    <property type="entry name" value="UPF0750 MEMBRANE PROTEIN YITT-RELATED"/>
    <property type="match status" value="1"/>
</dbReference>
<keyword evidence="4 6" id="KW-1133">Transmembrane helix</keyword>
<dbReference type="Pfam" id="PF02588">
    <property type="entry name" value="YitT_membrane"/>
    <property type="match status" value="1"/>
</dbReference>
<dbReference type="AlphaFoldDB" id="A0A850Q6G6"/>
<dbReference type="Proteomes" id="UP000592216">
    <property type="component" value="Unassembled WGS sequence"/>
</dbReference>
<keyword evidence="3 6" id="KW-0812">Transmembrane</keyword>
<evidence type="ECO:0000256" key="6">
    <source>
        <dbReference type="SAM" id="Phobius"/>
    </source>
</evidence>
<dbReference type="InterPro" id="IPR051461">
    <property type="entry name" value="UPF0750_membrane"/>
</dbReference>
<evidence type="ECO:0000313" key="10">
    <source>
        <dbReference type="Proteomes" id="UP000592216"/>
    </source>
</evidence>
<reference evidence="9 10" key="1">
    <citation type="submission" date="2020-04" db="EMBL/GenBank/DDBJ databases">
        <title>Donghicola sp., a member of the Rhodobacteraceae family isolated from mangrove forest in Thailand.</title>
        <authorList>
            <person name="Charoenyingcharoen P."/>
            <person name="Yukphan P."/>
        </authorList>
    </citation>
    <scope>NUCLEOTIDE SEQUENCE [LARGE SCALE GENOMIC DNA]</scope>
    <source>
        <strain evidence="7 10">B5-SW-15</strain>
        <strain evidence="8 9">C2-DW-16</strain>
    </source>
</reference>
<feature type="transmembrane region" description="Helical" evidence="6">
    <location>
        <begin position="18"/>
        <end position="39"/>
    </location>
</feature>
<evidence type="ECO:0000313" key="8">
    <source>
        <dbReference type="EMBL" id="NVO26774.1"/>
    </source>
</evidence>
<dbReference type="Proteomes" id="UP000523601">
    <property type="component" value="Unassembled WGS sequence"/>
</dbReference>
<evidence type="ECO:0000256" key="2">
    <source>
        <dbReference type="ARBA" id="ARBA00022475"/>
    </source>
</evidence>
<organism evidence="7 10">
    <name type="scientific">Donghicola mangrovi</name>
    <dbReference type="NCBI Taxonomy" id="2729614"/>
    <lineage>
        <taxon>Bacteria</taxon>
        <taxon>Pseudomonadati</taxon>
        <taxon>Pseudomonadota</taxon>
        <taxon>Alphaproteobacteria</taxon>
        <taxon>Rhodobacterales</taxon>
        <taxon>Roseobacteraceae</taxon>
        <taxon>Donghicola</taxon>
    </lineage>
</organism>
<feature type="transmembrane region" description="Helical" evidence="6">
    <location>
        <begin position="111"/>
        <end position="144"/>
    </location>
</feature>
<proteinExistence type="predicted"/>
<dbReference type="PANTHER" id="PTHR33545:SF5">
    <property type="entry name" value="UPF0750 MEMBRANE PROTEIN YITT"/>
    <property type="match status" value="1"/>
</dbReference>
<keyword evidence="5 6" id="KW-0472">Membrane</keyword>
<dbReference type="EMBL" id="JABCJE010000003">
    <property type="protein sequence ID" value="NVO23752.1"/>
    <property type="molecule type" value="Genomic_DNA"/>
</dbReference>
<evidence type="ECO:0000256" key="4">
    <source>
        <dbReference type="ARBA" id="ARBA00022989"/>
    </source>
</evidence>
<comment type="subcellular location">
    <subcellularLocation>
        <location evidence="1">Cell membrane</location>
        <topology evidence="1">Multi-pass membrane protein</topology>
    </subcellularLocation>
</comment>
<feature type="transmembrane region" description="Helical" evidence="6">
    <location>
        <begin position="46"/>
        <end position="75"/>
    </location>
</feature>
<evidence type="ECO:0000256" key="5">
    <source>
        <dbReference type="ARBA" id="ARBA00023136"/>
    </source>
</evidence>
<evidence type="ECO:0000313" key="7">
    <source>
        <dbReference type="EMBL" id="NVO23752.1"/>
    </source>
</evidence>
<protein>
    <submittedName>
        <fullName evidence="7">YitT family protein</fullName>
    </submittedName>
</protein>
<dbReference type="InterPro" id="IPR003740">
    <property type="entry name" value="YitT"/>
</dbReference>
<evidence type="ECO:0000313" key="9">
    <source>
        <dbReference type="Proteomes" id="UP000523601"/>
    </source>
</evidence>
<keyword evidence="9" id="KW-1185">Reference proteome</keyword>
<name>A0A850Q6G6_9RHOB</name>
<dbReference type="RefSeq" id="WP_176853609.1">
    <property type="nucleotide sequence ID" value="NZ_JABCJD010000002.1"/>
</dbReference>
<feature type="transmembrane region" description="Helical" evidence="6">
    <location>
        <begin position="164"/>
        <end position="191"/>
    </location>
</feature>
<feature type="transmembrane region" description="Helical" evidence="6">
    <location>
        <begin position="81"/>
        <end position="99"/>
    </location>
</feature>
<dbReference type="GO" id="GO:0005886">
    <property type="term" value="C:plasma membrane"/>
    <property type="evidence" value="ECO:0007669"/>
    <property type="project" value="UniProtKB-SubCell"/>
</dbReference>
<evidence type="ECO:0000256" key="1">
    <source>
        <dbReference type="ARBA" id="ARBA00004651"/>
    </source>
</evidence>
<gene>
    <name evidence="8" type="ORF">HJ526_05040</name>
    <name evidence="7" type="ORF">HJ536_10335</name>
</gene>
<accession>A0A850Q6G6</accession>
<keyword evidence="2" id="KW-1003">Cell membrane</keyword>
<sequence length="203" mass="21878">MAEPHNSINHTIADDAQAFALGTTMCSLGLLILTNLGLITGQTAGLAVLLSYITGIKFGILFFLVNIPFYVLAYLRMGPRFTIKTFIAVALLSFIADALPNYVQFSQIDPVVGTIIMAGVTGLGLMVLFRHGASLGGIGVLALYLQDKTGFRAGHTQLIFDACLFTVAFFILPLPTVLYSLLGAVIVNLIIATNHRRDRYIAL</sequence>
<dbReference type="EMBL" id="JABCJD010000002">
    <property type="protein sequence ID" value="NVO26774.1"/>
    <property type="molecule type" value="Genomic_DNA"/>
</dbReference>
<evidence type="ECO:0000256" key="3">
    <source>
        <dbReference type="ARBA" id="ARBA00022692"/>
    </source>
</evidence>